<dbReference type="VEuPathDB" id="VectorBase:CPIJ014835"/>
<dbReference type="KEGG" id="cqu:CpipJ_CPIJ014835"/>
<accession>B0X6M3</accession>
<dbReference type="VEuPathDB" id="VectorBase:CQUJHB012401"/>
<proteinExistence type="predicted"/>
<dbReference type="InParanoid" id="B0X6M3"/>
<dbReference type="HOGENOM" id="CLU_2335673_0_0_1"/>
<dbReference type="EMBL" id="DS232418">
    <property type="protein sequence ID" value="EDS41506.1"/>
    <property type="molecule type" value="Genomic_DNA"/>
</dbReference>
<protein>
    <submittedName>
        <fullName evidence="1 2">Poly a polymerase</fullName>
    </submittedName>
</protein>
<dbReference type="STRING" id="7176.B0X6M3"/>
<dbReference type="OrthoDB" id="412748at2759"/>
<name>B0X6M3_CULQU</name>
<keyword evidence="3" id="KW-1185">Reference proteome</keyword>
<dbReference type="eggNOG" id="KOG2245">
    <property type="taxonomic scope" value="Eukaryota"/>
</dbReference>
<reference evidence="2" key="2">
    <citation type="submission" date="2021-02" db="UniProtKB">
        <authorList>
            <consortium name="EnsemblMetazoa"/>
        </authorList>
    </citation>
    <scope>IDENTIFICATION</scope>
    <source>
        <strain evidence="2">JHB</strain>
    </source>
</reference>
<dbReference type="AlphaFoldDB" id="B0X6M3"/>
<reference evidence="1" key="1">
    <citation type="submission" date="2007-03" db="EMBL/GenBank/DDBJ databases">
        <title>Annotation of Culex pipiens quinquefasciatus.</title>
        <authorList>
            <consortium name="The Broad Institute Genome Sequencing Platform"/>
            <person name="Atkinson P.W."/>
            <person name="Hemingway J."/>
            <person name="Christensen B.M."/>
            <person name="Higgs S."/>
            <person name="Kodira C."/>
            <person name="Hannick L."/>
            <person name="Megy K."/>
            <person name="O'Leary S."/>
            <person name="Pearson M."/>
            <person name="Haas B.J."/>
            <person name="Mauceli E."/>
            <person name="Wortman J.R."/>
            <person name="Lee N.H."/>
            <person name="Guigo R."/>
            <person name="Stanke M."/>
            <person name="Alvarado L."/>
            <person name="Amedeo P."/>
            <person name="Antoine C.H."/>
            <person name="Arensburger P."/>
            <person name="Bidwell S.L."/>
            <person name="Crawford M."/>
            <person name="Camaro F."/>
            <person name="Devon K."/>
            <person name="Engels R."/>
            <person name="Hammond M."/>
            <person name="Howarth C."/>
            <person name="Koehrsen M."/>
            <person name="Lawson D."/>
            <person name="Montgomery P."/>
            <person name="Nene V."/>
            <person name="Nusbaum C."/>
            <person name="Puiu D."/>
            <person name="Romero-Severson J."/>
            <person name="Severson D.W."/>
            <person name="Shumway M."/>
            <person name="Sisk P."/>
            <person name="Stolte C."/>
            <person name="Zeng Q."/>
            <person name="Eisenstadt E."/>
            <person name="Fraser-Liggett C."/>
            <person name="Strausberg R."/>
            <person name="Galagan J."/>
            <person name="Birren B."/>
            <person name="Collins F.H."/>
        </authorList>
    </citation>
    <scope>NUCLEOTIDE SEQUENCE [LARGE SCALE GENOMIC DNA]</scope>
    <source>
        <strain evidence="1">JHB</strain>
    </source>
</reference>
<evidence type="ECO:0000313" key="2">
    <source>
        <dbReference type="EnsemblMetazoa" id="CPIJ014835-PA"/>
    </source>
</evidence>
<gene>
    <name evidence="2" type="primary">6048359</name>
    <name evidence="1" type="ORF">CpipJ_CPIJ014835</name>
</gene>
<dbReference type="EnsemblMetazoa" id="CPIJ014835-RA">
    <property type="protein sequence ID" value="CPIJ014835-PA"/>
    <property type="gene ID" value="CPIJ014835"/>
</dbReference>
<sequence>MGSERSENLNVDLTEIIQNFTDAVHKHAVHIKVLETTCDGMKTEARHVRRNLLKRERKNQRLLRRIIVVMLRVTNPVESVVPVGNVVVRIWDCLPRSK</sequence>
<dbReference type="Proteomes" id="UP000002320">
    <property type="component" value="Unassembled WGS sequence"/>
</dbReference>
<organism>
    <name type="scientific">Culex quinquefasciatus</name>
    <name type="common">Southern house mosquito</name>
    <name type="synonym">Culex pungens</name>
    <dbReference type="NCBI Taxonomy" id="7176"/>
    <lineage>
        <taxon>Eukaryota</taxon>
        <taxon>Metazoa</taxon>
        <taxon>Ecdysozoa</taxon>
        <taxon>Arthropoda</taxon>
        <taxon>Hexapoda</taxon>
        <taxon>Insecta</taxon>
        <taxon>Pterygota</taxon>
        <taxon>Neoptera</taxon>
        <taxon>Endopterygota</taxon>
        <taxon>Diptera</taxon>
        <taxon>Nematocera</taxon>
        <taxon>Culicoidea</taxon>
        <taxon>Culicidae</taxon>
        <taxon>Culicinae</taxon>
        <taxon>Culicini</taxon>
        <taxon>Culex</taxon>
        <taxon>Culex</taxon>
    </lineage>
</organism>
<evidence type="ECO:0000313" key="1">
    <source>
        <dbReference type="EMBL" id="EDS41506.1"/>
    </source>
</evidence>
<evidence type="ECO:0000313" key="3">
    <source>
        <dbReference type="Proteomes" id="UP000002320"/>
    </source>
</evidence>